<proteinExistence type="predicted"/>
<organism evidence="1 2">
    <name type="scientific">Corynascus novoguineensis</name>
    <dbReference type="NCBI Taxonomy" id="1126955"/>
    <lineage>
        <taxon>Eukaryota</taxon>
        <taxon>Fungi</taxon>
        <taxon>Dikarya</taxon>
        <taxon>Ascomycota</taxon>
        <taxon>Pezizomycotina</taxon>
        <taxon>Sordariomycetes</taxon>
        <taxon>Sordariomycetidae</taxon>
        <taxon>Sordariales</taxon>
        <taxon>Chaetomiaceae</taxon>
        <taxon>Corynascus</taxon>
    </lineage>
</organism>
<sequence>MDTPIQLEMDLEEDVAAELEHFVRLVRYDMIRFAKLWYHKCLERHTHMFPVLTEYAEMLLQIGEYDKLIQVLDSIDYASLTALGHDSLPDIRQLFASMRVLVMLRGKDLPPEVVTTTVTECWEYLMEAHVRMTAQGKEDLSAVQIHLVKVYLAIAVAVFTSDLPDMDVKYANPPWASSISPQLGRHWEAQKVQRLLLPMLQLKDALKTVILRDQFAAVAANIAGSAPHFDELPVLSEIVSSTTICEYLLARQDEDTSTLSDAYFGAS</sequence>
<dbReference type="AlphaFoldDB" id="A0AAN7HNA0"/>
<name>A0AAN7HNA0_9PEZI</name>
<dbReference type="Proteomes" id="UP001303647">
    <property type="component" value="Unassembled WGS sequence"/>
</dbReference>
<accession>A0AAN7HNA0</accession>
<protein>
    <submittedName>
        <fullName evidence="1">Uncharacterized protein</fullName>
    </submittedName>
</protein>
<gene>
    <name evidence="1" type="ORF">C7999DRAFT_41629</name>
</gene>
<reference evidence="1" key="2">
    <citation type="submission" date="2023-05" db="EMBL/GenBank/DDBJ databases">
        <authorList>
            <consortium name="Lawrence Berkeley National Laboratory"/>
            <person name="Steindorff A."/>
            <person name="Hensen N."/>
            <person name="Bonometti L."/>
            <person name="Westerberg I."/>
            <person name="Brannstrom I.O."/>
            <person name="Guillou S."/>
            <person name="Cros-Aarteil S."/>
            <person name="Calhoun S."/>
            <person name="Haridas S."/>
            <person name="Kuo A."/>
            <person name="Mondo S."/>
            <person name="Pangilinan J."/>
            <person name="Riley R."/>
            <person name="Labutti K."/>
            <person name="Andreopoulos B."/>
            <person name="Lipzen A."/>
            <person name="Chen C."/>
            <person name="Yanf M."/>
            <person name="Daum C."/>
            <person name="Ng V."/>
            <person name="Clum A."/>
            <person name="Ohm R."/>
            <person name="Martin F."/>
            <person name="Silar P."/>
            <person name="Natvig D."/>
            <person name="Lalanne C."/>
            <person name="Gautier V."/>
            <person name="Ament-Velasquez S.L."/>
            <person name="Kruys A."/>
            <person name="Hutchinson M.I."/>
            <person name="Powell A.J."/>
            <person name="Barry K."/>
            <person name="Miller A.N."/>
            <person name="Grigoriev I.V."/>
            <person name="Debuchy R."/>
            <person name="Gladieux P."/>
            <person name="Thoren M.H."/>
            <person name="Johannesson H."/>
        </authorList>
    </citation>
    <scope>NUCLEOTIDE SEQUENCE</scope>
    <source>
        <strain evidence="1">CBS 359.72</strain>
    </source>
</reference>
<evidence type="ECO:0000313" key="2">
    <source>
        <dbReference type="Proteomes" id="UP001303647"/>
    </source>
</evidence>
<dbReference type="EMBL" id="MU857662">
    <property type="protein sequence ID" value="KAK4247008.1"/>
    <property type="molecule type" value="Genomic_DNA"/>
</dbReference>
<comment type="caution">
    <text evidence="1">The sequence shown here is derived from an EMBL/GenBank/DDBJ whole genome shotgun (WGS) entry which is preliminary data.</text>
</comment>
<keyword evidence="2" id="KW-1185">Reference proteome</keyword>
<evidence type="ECO:0000313" key="1">
    <source>
        <dbReference type="EMBL" id="KAK4247008.1"/>
    </source>
</evidence>
<reference evidence="1" key="1">
    <citation type="journal article" date="2023" name="Mol. Phylogenet. Evol.">
        <title>Genome-scale phylogeny and comparative genomics of the fungal order Sordariales.</title>
        <authorList>
            <person name="Hensen N."/>
            <person name="Bonometti L."/>
            <person name="Westerberg I."/>
            <person name="Brannstrom I.O."/>
            <person name="Guillou S."/>
            <person name="Cros-Aarteil S."/>
            <person name="Calhoun S."/>
            <person name="Haridas S."/>
            <person name="Kuo A."/>
            <person name="Mondo S."/>
            <person name="Pangilinan J."/>
            <person name="Riley R."/>
            <person name="LaButti K."/>
            <person name="Andreopoulos B."/>
            <person name="Lipzen A."/>
            <person name="Chen C."/>
            <person name="Yan M."/>
            <person name="Daum C."/>
            <person name="Ng V."/>
            <person name="Clum A."/>
            <person name="Steindorff A."/>
            <person name="Ohm R.A."/>
            <person name="Martin F."/>
            <person name="Silar P."/>
            <person name="Natvig D.O."/>
            <person name="Lalanne C."/>
            <person name="Gautier V."/>
            <person name="Ament-Velasquez S.L."/>
            <person name="Kruys A."/>
            <person name="Hutchinson M.I."/>
            <person name="Powell A.J."/>
            <person name="Barry K."/>
            <person name="Miller A.N."/>
            <person name="Grigoriev I.V."/>
            <person name="Debuchy R."/>
            <person name="Gladieux P."/>
            <person name="Hiltunen Thoren M."/>
            <person name="Johannesson H."/>
        </authorList>
    </citation>
    <scope>NUCLEOTIDE SEQUENCE</scope>
    <source>
        <strain evidence="1">CBS 359.72</strain>
    </source>
</reference>